<evidence type="ECO:0000256" key="1">
    <source>
        <dbReference type="ARBA" id="ARBA00007692"/>
    </source>
</evidence>
<keyword evidence="2" id="KW-0806">Transcription termination</keyword>
<dbReference type="OrthoDB" id="637682at2759"/>
<keyword evidence="2" id="KW-0805">Transcription regulation</keyword>
<dbReference type="GO" id="GO:0003676">
    <property type="term" value="F:nucleic acid binding"/>
    <property type="evidence" value="ECO:0007669"/>
    <property type="project" value="InterPro"/>
</dbReference>
<dbReference type="PANTHER" id="PTHR13068">
    <property type="entry name" value="CGI-12 PROTEIN-RELATED"/>
    <property type="match status" value="1"/>
</dbReference>
<evidence type="ECO:0000313" key="5">
    <source>
        <dbReference type="Proteomes" id="UP000019116"/>
    </source>
</evidence>
<dbReference type="Pfam" id="PF02536">
    <property type="entry name" value="mTERF"/>
    <property type="match status" value="1"/>
</dbReference>
<evidence type="ECO:0000313" key="4">
    <source>
        <dbReference type="EnsemblPlants" id="TraesCS6B02G043300.1.cds1"/>
    </source>
</evidence>
<dbReference type="AlphaFoldDB" id="A0A3B6PFA7"/>
<dbReference type="Proteomes" id="UP000019116">
    <property type="component" value="Chromosome 6B"/>
</dbReference>
<dbReference type="GeneID" id="123135537"/>
<sequence length="390" mass="42563">MLRLRGRIVAHLLSSSSTSGPAISPLHRLLSASAAAGPISPNPAGFAVEDYLVDTCGLTRPQALKASTKLSHLKSPANPDAVLAFLSGVGLSGADVAAVVAKDPQLLCAKVDKTLAPVVDGLTGLGLSRSDIARLVSLAHAYFRCRSIVPKLHYYLPLLGSSHNLLRLLKRGGSHLLSSDLDKVVKPNVAFLRECGLGDSDIAKLCIHRPRMLTTNLERVRAMVTCAHGIGVPRGSGMFRQALHAVAFQSEEKIAAKLDYLKNTFRWSDAQVSIAVCKAPIVLSKSKESLKRRSDFFFFEVGLEPAYIAHHPVLLSYSMEGRLRPRYYVIKYLKANGLLGQYRDYYSIVMPSEKVFVEKFICPHKKAAPHLAENYATACKGEVPTNFRFT</sequence>
<protein>
    <submittedName>
        <fullName evidence="4">Uncharacterized protein</fullName>
    </submittedName>
</protein>
<evidence type="ECO:0000256" key="2">
    <source>
        <dbReference type="ARBA" id="ARBA00022472"/>
    </source>
</evidence>
<dbReference type="GO" id="GO:0009658">
    <property type="term" value="P:chloroplast organization"/>
    <property type="evidence" value="ECO:0000318"/>
    <property type="project" value="GO_Central"/>
</dbReference>
<dbReference type="Gramene" id="TraesMAC6B03G03429360.1">
    <property type="protein sequence ID" value="TraesMAC6B03G03429360.1.CDS1"/>
    <property type="gene ID" value="TraesMAC6B03G03429360"/>
</dbReference>
<dbReference type="Gramene" id="TraesNOR6B03G03464890.1">
    <property type="protein sequence ID" value="TraesNOR6B03G03464890.1.CDS1"/>
    <property type="gene ID" value="TraesNOR6B03G03464890"/>
</dbReference>
<evidence type="ECO:0000256" key="3">
    <source>
        <dbReference type="ARBA" id="ARBA00022946"/>
    </source>
</evidence>
<dbReference type="InterPro" id="IPR038538">
    <property type="entry name" value="MTERF_sf"/>
</dbReference>
<dbReference type="Gramene" id="TraesCS6B03G0101100.1">
    <property type="protein sequence ID" value="TraesCS6B03G0101100.1.CDS1"/>
    <property type="gene ID" value="TraesCS6B03G0101100"/>
</dbReference>
<keyword evidence="3" id="KW-0809">Transit peptide</keyword>
<dbReference type="PANTHER" id="PTHR13068:SF148">
    <property type="entry name" value="PORR DOMAIN-CONTAINING PROTEIN"/>
    <property type="match status" value="1"/>
</dbReference>
<dbReference type="GO" id="GO:0009507">
    <property type="term" value="C:chloroplast"/>
    <property type="evidence" value="ECO:0000318"/>
    <property type="project" value="GO_Central"/>
</dbReference>
<gene>
    <name evidence="4" type="primary">LOC123135537</name>
</gene>
<dbReference type="FunFam" id="1.25.70.10:FF:000001">
    <property type="entry name" value="Mitochondrial transcription termination factor-like"/>
    <property type="match status" value="1"/>
</dbReference>
<dbReference type="InterPro" id="IPR003690">
    <property type="entry name" value="MTERF"/>
</dbReference>
<comment type="similarity">
    <text evidence="1">Belongs to the mTERF family.</text>
</comment>
<keyword evidence="5" id="KW-1185">Reference proteome</keyword>
<proteinExistence type="inferred from homology"/>
<reference evidence="4" key="2">
    <citation type="submission" date="2018-10" db="UniProtKB">
        <authorList>
            <consortium name="EnsemblPlants"/>
        </authorList>
    </citation>
    <scope>IDENTIFICATION</scope>
</reference>
<organism evidence="4">
    <name type="scientific">Triticum aestivum</name>
    <name type="common">Wheat</name>
    <dbReference type="NCBI Taxonomy" id="4565"/>
    <lineage>
        <taxon>Eukaryota</taxon>
        <taxon>Viridiplantae</taxon>
        <taxon>Streptophyta</taxon>
        <taxon>Embryophyta</taxon>
        <taxon>Tracheophyta</taxon>
        <taxon>Spermatophyta</taxon>
        <taxon>Magnoliopsida</taxon>
        <taxon>Liliopsida</taxon>
        <taxon>Poales</taxon>
        <taxon>Poaceae</taxon>
        <taxon>BOP clade</taxon>
        <taxon>Pooideae</taxon>
        <taxon>Triticodae</taxon>
        <taxon>Triticeae</taxon>
        <taxon>Triticinae</taxon>
        <taxon>Triticum</taxon>
    </lineage>
</organism>
<dbReference type="EnsemblPlants" id="TraesCS6B02G043300.1">
    <property type="protein sequence ID" value="TraesCS6B02G043300.1.cds1"/>
    <property type="gene ID" value="TraesCS6B02G043300"/>
</dbReference>
<dbReference type="SMART" id="SM00733">
    <property type="entry name" value="Mterf"/>
    <property type="match status" value="6"/>
</dbReference>
<dbReference type="STRING" id="4565.A0A3B6PFA7"/>
<dbReference type="Gramene" id="TraesCS6B02G043300.1">
    <property type="protein sequence ID" value="TraesCS6B02G043300.1.cds1"/>
    <property type="gene ID" value="TraesCS6B02G043300"/>
</dbReference>
<dbReference type="Gramene" id="TraesJUL6B03G03458830.1">
    <property type="protein sequence ID" value="TraesJUL6B03G03458830.1.CDS1"/>
    <property type="gene ID" value="TraesJUL6B03G03458830"/>
</dbReference>
<dbReference type="FunFam" id="1.25.70.10:FF:000016">
    <property type="entry name" value="Mitochondrial transcription termination factor-like"/>
    <property type="match status" value="1"/>
</dbReference>
<name>A0A3B6PFA7_WHEAT</name>
<dbReference type="RefSeq" id="XP_044410576.1">
    <property type="nucleotide sequence ID" value="XM_044554641.1"/>
</dbReference>
<keyword evidence="2" id="KW-0804">Transcription</keyword>
<dbReference type="Gramene" id="TraesWEE_scaffold_014053_01G000200.1">
    <property type="protein sequence ID" value="TraesWEE_scaffold_014053_01G000200.1"/>
    <property type="gene ID" value="TraesWEE_scaffold_014053_01G000200"/>
</dbReference>
<dbReference type="GO" id="GO:0006353">
    <property type="term" value="P:DNA-templated transcription termination"/>
    <property type="evidence" value="ECO:0007669"/>
    <property type="project" value="UniProtKB-KW"/>
</dbReference>
<dbReference type="Gene3D" id="1.25.70.10">
    <property type="entry name" value="Transcription termination factor 3, mitochondrial"/>
    <property type="match status" value="1"/>
</dbReference>
<dbReference type="Gramene" id="TraesCLE_scaffold_118839_01G000100.1">
    <property type="protein sequence ID" value="TraesCLE_scaffold_118839_01G000100.1"/>
    <property type="gene ID" value="TraesCLE_scaffold_118839_01G000100"/>
</dbReference>
<dbReference type="KEGG" id="taes:123135537"/>
<accession>A0A3B6PFA7</accession>
<reference evidence="4" key="1">
    <citation type="submission" date="2018-08" db="EMBL/GenBank/DDBJ databases">
        <authorList>
            <person name="Rossello M."/>
        </authorList>
    </citation>
    <scope>NUCLEOTIDE SEQUENCE [LARGE SCALE GENOMIC DNA]</scope>
    <source>
        <strain evidence="4">cv. Chinese Spring</strain>
    </source>
</reference>
<dbReference type="Gramene" id="TraesSYM6B03G03374740.1">
    <property type="protein sequence ID" value="TraesSYM6B03G03374740.1.CDS1"/>
    <property type="gene ID" value="TraesSYM6B03G03374740"/>
</dbReference>